<keyword evidence="3" id="KW-1185">Reference proteome</keyword>
<organism evidence="2 3">
    <name type="scientific">Apiospora arundinis</name>
    <dbReference type="NCBI Taxonomy" id="335852"/>
    <lineage>
        <taxon>Eukaryota</taxon>
        <taxon>Fungi</taxon>
        <taxon>Dikarya</taxon>
        <taxon>Ascomycota</taxon>
        <taxon>Pezizomycotina</taxon>
        <taxon>Sordariomycetes</taxon>
        <taxon>Xylariomycetidae</taxon>
        <taxon>Amphisphaeriales</taxon>
        <taxon>Apiosporaceae</taxon>
        <taxon>Apiospora</taxon>
    </lineage>
</organism>
<dbReference type="PANTHER" id="PTHR42080">
    <property type="entry name" value="SRR1 DOMAIN-CONTAINING PROTEIN"/>
    <property type="match status" value="1"/>
</dbReference>
<name>A0ABR2HTR8_9PEZI</name>
<evidence type="ECO:0000313" key="3">
    <source>
        <dbReference type="Proteomes" id="UP001390339"/>
    </source>
</evidence>
<sequence>MDPWFASSQLAADLYASGAKLWRRDDLRNIEKQLAQRRTLRNFTVRLFNGDFVSIPNPMFGVEKPIWKPTIVFREYWNLVSKKPVNRPAMLYNCTYLVDYENGALKDHNQGPIPEAQTLFDEVRSKWECSDTCAAFKKLLQQLITGSGGETARNKKVTKVVCFALGEMARKAPDWWRYQNAQKPEAERQSETQFLSGAQIHHAIALTIASVVADSASTAPSDPKQEPQQPKEQEQQKVRLLTQDPSYSDATRSILEKIGTFEIVGKYGAEGFAEVDDECIVFSPFAAAPVRQIVECFARPVAMIYADHRPDVVLLQPGLMLDDPDSPRTVKMMEEYEVSDFPTESDSAELKGGLDKLKIYSRVDGQSRLT</sequence>
<gene>
    <name evidence="2" type="ORF">PGQ11_014738</name>
</gene>
<evidence type="ECO:0000313" key="2">
    <source>
        <dbReference type="EMBL" id="KAK8852259.1"/>
    </source>
</evidence>
<dbReference type="PANTHER" id="PTHR42080:SF3">
    <property type="entry name" value="SRR1-LIKE DOMAIN-CONTAINING PROTEIN"/>
    <property type="match status" value="1"/>
</dbReference>
<comment type="caution">
    <text evidence="2">The sequence shown here is derived from an EMBL/GenBank/DDBJ whole genome shotgun (WGS) entry which is preliminary data.</text>
</comment>
<dbReference type="Proteomes" id="UP001390339">
    <property type="component" value="Unassembled WGS sequence"/>
</dbReference>
<evidence type="ECO:0000256" key="1">
    <source>
        <dbReference type="SAM" id="MobiDB-lite"/>
    </source>
</evidence>
<accession>A0ABR2HTR8</accession>
<feature type="region of interest" description="Disordered" evidence="1">
    <location>
        <begin position="216"/>
        <end position="237"/>
    </location>
</feature>
<feature type="compositionally biased region" description="Basic and acidic residues" evidence="1">
    <location>
        <begin position="223"/>
        <end position="237"/>
    </location>
</feature>
<dbReference type="EMBL" id="JAPCWZ010000009">
    <property type="protein sequence ID" value="KAK8852259.1"/>
    <property type="molecule type" value="Genomic_DNA"/>
</dbReference>
<evidence type="ECO:0008006" key="4">
    <source>
        <dbReference type="Google" id="ProtNLM"/>
    </source>
</evidence>
<proteinExistence type="predicted"/>
<protein>
    <recommendedName>
        <fullName evidence="4">SRR1-like domain-containing protein</fullName>
    </recommendedName>
</protein>
<reference evidence="2 3" key="1">
    <citation type="journal article" date="2024" name="IMA Fungus">
        <title>Apiospora arundinis, a panoply of carbohydrate-active enzymes and secondary metabolites.</title>
        <authorList>
            <person name="Sorensen T."/>
            <person name="Petersen C."/>
            <person name="Muurmann A.T."/>
            <person name="Christiansen J.V."/>
            <person name="Brundto M.L."/>
            <person name="Overgaard C.K."/>
            <person name="Boysen A.T."/>
            <person name="Wollenberg R.D."/>
            <person name="Larsen T.O."/>
            <person name="Sorensen J.L."/>
            <person name="Nielsen K.L."/>
            <person name="Sondergaard T.E."/>
        </authorList>
    </citation>
    <scope>NUCLEOTIDE SEQUENCE [LARGE SCALE GENOMIC DNA]</scope>
    <source>
        <strain evidence="2 3">AAU 773</strain>
    </source>
</reference>